<dbReference type="Proteomes" id="UP000541444">
    <property type="component" value="Unassembled WGS sequence"/>
</dbReference>
<dbReference type="InterPro" id="IPR049011">
    <property type="entry name" value="Anamorsin_N_metazoan"/>
</dbReference>
<dbReference type="OrthoDB" id="1717103at2759"/>
<keyword evidence="3" id="KW-1185">Reference proteome</keyword>
<name>A0A7J7NEG5_9MAGN</name>
<reference evidence="2 3" key="1">
    <citation type="journal article" date="2020" name="IScience">
        <title>Genome Sequencing of the Endangered Kingdonia uniflora (Circaeasteraceae, Ranunculales) Reveals Potential Mechanisms of Evolutionary Specialization.</title>
        <authorList>
            <person name="Sun Y."/>
            <person name="Deng T."/>
            <person name="Zhang A."/>
            <person name="Moore M.J."/>
            <person name="Landis J.B."/>
            <person name="Lin N."/>
            <person name="Zhang H."/>
            <person name="Zhang X."/>
            <person name="Huang J."/>
            <person name="Zhang X."/>
            <person name="Sun H."/>
            <person name="Wang H."/>
        </authorList>
    </citation>
    <scope>NUCLEOTIDE SEQUENCE [LARGE SCALE GENOMIC DNA]</scope>
    <source>
        <strain evidence="2">TB1705</strain>
        <tissue evidence="2">Leaf</tissue>
    </source>
</reference>
<proteinExistence type="predicted"/>
<organism evidence="2 3">
    <name type="scientific">Kingdonia uniflora</name>
    <dbReference type="NCBI Taxonomy" id="39325"/>
    <lineage>
        <taxon>Eukaryota</taxon>
        <taxon>Viridiplantae</taxon>
        <taxon>Streptophyta</taxon>
        <taxon>Embryophyta</taxon>
        <taxon>Tracheophyta</taxon>
        <taxon>Spermatophyta</taxon>
        <taxon>Magnoliopsida</taxon>
        <taxon>Ranunculales</taxon>
        <taxon>Circaeasteraceae</taxon>
        <taxon>Kingdonia</taxon>
    </lineage>
</organism>
<comment type="caution">
    <text evidence="2">The sequence shown here is derived from an EMBL/GenBank/DDBJ whole genome shotgun (WGS) entry which is preliminary data.</text>
</comment>
<dbReference type="InterPro" id="IPR029063">
    <property type="entry name" value="SAM-dependent_MTases_sf"/>
</dbReference>
<dbReference type="Pfam" id="PF20922">
    <property type="entry name" value="Anamorsin_N"/>
    <property type="match status" value="1"/>
</dbReference>
<evidence type="ECO:0000313" key="3">
    <source>
        <dbReference type="Proteomes" id="UP000541444"/>
    </source>
</evidence>
<evidence type="ECO:0000313" key="2">
    <source>
        <dbReference type="EMBL" id="KAF6165547.1"/>
    </source>
</evidence>
<dbReference type="AlphaFoldDB" id="A0A7J7NEG5"/>
<feature type="domain" description="Anamorsin N-terminal" evidence="1">
    <location>
        <begin position="5"/>
        <end position="76"/>
    </location>
</feature>
<gene>
    <name evidence="2" type="ORF">GIB67_006437</name>
</gene>
<dbReference type="Gene3D" id="3.40.50.150">
    <property type="entry name" value="Vaccinia Virus protein VP39"/>
    <property type="match status" value="1"/>
</dbReference>
<evidence type="ECO:0000259" key="1">
    <source>
        <dbReference type="Pfam" id="PF20922"/>
    </source>
</evidence>
<accession>A0A7J7NEG5</accession>
<feature type="non-terminal residue" evidence="2">
    <location>
        <position position="1"/>
    </location>
</feature>
<sequence length="94" mass="10703">MSISEKPNFHTQLWLLELAKMLKPGCALFLQEPFFFDADEEIASRESRFSLERNLLLAGFISLEICECIDHTAEVNSAPQSFQLIAIKAKGLWD</sequence>
<protein>
    <recommendedName>
        <fullName evidence="1">Anamorsin N-terminal domain-containing protein</fullName>
    </recommendedName>
</protein>
<dbReference type="EMBL" id="JACGCM010000843">
    <property type="protein sequence ID" value="KAF6165547.1"/>
    <property type="molecule type" value="Genomic_DNA"/>
</dbReference>